<keyword evidence="3" id="KW-1185">Reference proteome</keyword>
<feature type="region of interest" description="Disordered" evidence="1">
    <location>
        <begin position="1"/>
        <end position="25"/>
    </location>
</feature>
<evidence type="ECO:0008006" key="4">
    <source>
        <dbReference type="Google" id="ProtNLM"/>
    </source>
</evidence>
<evidence type="ECO:0000313" key="3">
    <source>
        <dbReference type="Proteomes" id="UP001354971"/>
    </source>
</evidence>
<dbReference type="EMBL" id="JAZDRP010000008">
    <property type="protein sequence ID" value="MEE2527117.1"/>
    <property type="molecule type" value="Genomic_DNA"/>
</dbReference>
<accession>A0ABU7LT77</accession>
<proteinExistence type="predicted"/>
<evidence type="ECO:0000313" key="2">
    <source>
        <dbReference type="EMBL" id="MEE2527117.1"/>
    </source>
</evidence>
<reference evidence="2 3" key="1">
    <citation type="submission" date="2024-01" db="EMBL/GenBank/DDBJ databases">
        <title>Hyphobacterium bacterium isolated from marine sediment.</title>
        <authorList>
            <person name="Zhao S."/>
        </authorList>
    </citation>
    <scope>NUCLEOTIDE SEQUENCE [LARGE SCALE GENOMIC DNA]</scope>
    <source>
        <strain evidence="3">HN65</strain>
    </source>
</reference>
<dbReference type="RefSeq" id="WP_330199781.1">
    <property type="nucleotide sequence ID" value="NZ_JAZDRP010000008.1"/>
</dbReference>
<protein>
    <recommendedName>
        <fullName evidence="4">DUF5681 domain-containing protein</fullName>
    </recommendedName>
</protein>
<gene>
    <name evidence="2" type="ORF">V0U79_12125</name>
</gene>
<name>A0ABU7LT77_9PROT</name>
<organism evidence="2 3">
    <name type="scientific">Hyphobacterium lacteum</name>
    <dbReference type="NCBI Taxonomy" id="3116575"/>
    <lineage>
        <taxon>Bacteria</taxon>
        <taxon>Pseudomonadati</taxon>
        <taxon>Pseudomonadota</taxon>
        <taxon>Alphaproteobacteria</taxon>
        <taxon>Maricaulales</taxon>
        <taxon>Maricaulaceae</taxon>
        <taxon>Hyphobacterium</taxon>
    </lineage>
</organism>
<dbReference type="Proteomes" id="UP001354971">
    <property type="component" value="Unassembled WGS sequence"/>
</dbReference>
<comment type="caution">
    <text evidence="2">The sequence shown here is derived from an EMBL/GenBank/DDBJ whole genome shotgun (WGS) entry which is preliminary data.</text>
</comment>
<evidence type="ECO:0000256" key="1">
    <source>
        <dbReference type="SAM" id="MobiDB-lite"/>
    </source>
</evidence>
<sequence length="141" mass="15079">MPKGAKYGGRKKGTPNRTTAATRERIASEADPIGFMIQIMKGEPVDGERPSLDQRAHAARWLGAKLIPDAKEAPIDFHMAELSSPTDALNALSRLAQALGGGLILPSDARAITHSITGYLKAYETTDIEARLSALEQPSIS</sequence>